<dbReference type="Gene3D" id="3.40.1520.20">
    <property type="match status" value="3"/>
</dbReference>
<keyword evidence="3" id="KW-1185">Reference proteome</keyword>
<dbReference type="InterPro" id="IPR036737">
    <property type="entry name" value="OmpA-like_sf"/>
</dbReference>
<keyword evidence="2" id="KW-0282">Flagellum</keyword>
<keyword evidence="2" id="KW-0966">Cell projection</keyword>
<sequence>MISKLLPPAFRQRYGWLLGLPVLALLWAAATLQAQPEVERAVETAARGGIGRQEAVDATGETWFRLAARGRDLHVEGDAPDVASRETLLRHLSETPGTRRIMSSVGLVEEASPFVWTATQAREDRIDLSGSRPAEIGRTALATRLTSDLPASVTLADAARAARGGPRDFLAAAAFAVARLRALTPGAVATLRDTTLSLQGEAAGPDAYDALRADLANLPAGFSAGRIEILPPRVADFSFGVERRADGGLILTGFVVSEAARSALRRAAQEAAEGAFVDDRTRTARGLGPGVDPDALTRFALDAAGLLRDGRVSFDGARVSAEGNALDGQAIAEVEALLRERRPPGVSLGRIAVGAAPLSPYRVALRRDADTVTLTGHLPDAAARERILAAIRPRFVRERVVDRTRLAAGAPGDLVSVLGSVIPQLALLANGELTVADRDVRLSGESLYPESGRRLAATLPTMVPAAWRASATIGTPGAPARRDAESCRRDFAAETRAHPLHFAPGTSAFSADFYPVLDAVAALAKLCPDLRIEIAGHVDPPGTPREKPAGEGGAIQTTASIDKAEEAKDKAAKDKAAKAPPADKKAPGKATKAAKSDKTDKAEAAPAEPEPDLARLRAQAIVEYLLQAGAASEQVAPASGTPEAAVRAVAFSVRG</sequence>
<dbReference type="SUPFAM" id="SSF103088">
    <property type="entry name" value="OmpA-like"/>
    <property type="match status" value="1"/>
</dbReference>
<evidence type="ECO:0000313" key="3">
    <source>
        <dbReference type="Proteomes" id="UP000245926"/>
    </source>
</evidence>
<dbReference type="KEGG" id="mets:DK389_15490"/>
<dbReference type="RefSeq" id="WP_109890867.1">
    <property type="nucleotide sequence ID" value="NZ_CP029550.1"/>
</dbReference>
<accession>A0A2U8W8L3</accession>
<proteinExistence type="predicted"/>
<dbReference type="OrthoDB" id="5525824at2"/>
<keyword evidence="2" id="KW-0969">Cilium</keyword>
<feature type="compositionally biased region" description="Basic and acidic residues" evidence="1">
    <location>
        <begin position="594"/>
        <end position="603"/>
    </location>
</feature>
<dbReference type="Gene3D" id="3.30.1330.60">
    <property type="entry name" value="OmpA-like domain"/>
    <property type="match status" value="1"/>
</dbReference>
<dbReference type="AlphaFoldDB" id="A0A2U8W8L3"/>
<gene>
    <name evidence="2" type="ORF">DK389_15490</name>
</gene>
<evidence type="ECO:0000256" key="1">
    <source>
        <dbReference type="SAM" id="MobiDB-lite"/>
    </source>
</evidence>
<dbReference type="EMBL" id="CP029550">
    <property type="protein sequence ID" value="AWN41652.1"/>
    <property type="molecule type" value="Genomic_DNA"/>
</dbReference>
<evidence type="ECO:0000313" key="2">
    <source>
        <dbReference type="EMBL" id="AWN41652.1"/>
    </source>
</evidence>
<feature type="region of interest" description="Disordered" evidence="1">
    <location>
        <begin position="537"/>
        <end position="614"/>
    </location>
</feature>
<feature type="compositionally biased region" description="Basic and acidic residues" evidence="1">
    <location>
        <begin position="562"/>
        <end position="586"/>
    </location>
</feature>
<dbReference type="Proteomes" id="UP000245926">
    <property type="component" value="Chromosome"/>
</dbReference>
<name>A0A2U8W8L3_9HYPH</name>
<protein>
    <submittedName>
        <fullName evidence="2">Flagellar motor protein MotB</fullName>
    </submittedName>
</protein>
<reference evidence="3" key="1">
    <citation type="submission" date="2018-05" db="EMBL/GenBank/DDBJ databases">
        <title>Complete Genome Sequence of Methylobacterium sp. 17SD2-17.</title>
        <authorList>
            <person name="Srinivasan S."/>
        </authorList>
    </citation>
    <scope>NUCLEOTIDE SEQUENCE [LARGE SCALE GENOMIC DNA]</scope>
    <source>
        <strain evidence="3">17SD2-17</strain>
    </source>
</reference>
<organism evidence="2 3">
    <name type="scientific">Methylobacterium durans</name>
    <dbReference type="NCBI Taxonomy" id="2202825"/>
    <lineage>
        <taxon>Bacteria</taxon>
        <taxon>Pseudomonadati</taxon>
        <taxon>Pseudomonadota</taxon>
        <taxon>Alphaproteobacteria</taxon>
        <taxon>Hyphomicrobiales</taxon>
        <taxon>Methylobacteriaceae</taxon>
        <taxon>Methylobacterium</taxon>
    </lineage>
</organism>